<keyword evidence="1" id="KW-0233">DNA recombination</keyword>
<feature type="domain" description="DNA helicase Pif1-like DEAD-box helicase" evidence="2">
    <location>
        <begin position="18"/>
        <end position="70"/>
    </location>
</feature>
<accession>A0A225V8E4</accession>
<proteinExistence type="inferred from homology"/>
<evidence type="ECO:0000313" key="4">
    <source>
        <dbReference type="Proteomes" id="UP000198211"/>
    </source>
</evidence>
<dbReference type="GO" id="GO:0006281">
    <property type="term" value="P:DNA repair"/>
    <property type="evidence" value="ECO:0007669"/>
    <property type="project" value="UniProtKB-KW"/>
</dbReference>
<dbReference type="InterPro" id="IPR010285">
    <property type="entry name" value="DNA_helicase_pif1-like_DEAD"/>
</dbReference>
<dbReference type="GO" id="GO:0000723">
    <property type="term" value="P:telomere maintenance"/>
    <property type="evidence" value="ECO:0007669"/>
    <property type="project" value="InterPro"/>
</dbReference>
<dbReference type="EMBL" id="NBNE01007162">
    <property type="protein sequence ID" value="OWZ01017.1"/>
    <property type="molecule type" value="Genomic_DNA"/>
</dbReference>
<dbReference type="Pfam" id="PF05970">
    <property type="entry name" value="PIF1"/>
    <property type="match status" value="1"/>
</dbReference>
<keyword evidence="1" id="KW-0067">ATP-binding</keyword>
<dbReference type="Proteomes" id="UP000198211">
    <property type="component" value="Unassembled WGS sequence"/>
</dbReference>
<evidence type="ECO:0000313" key="3">
    <source>
        <dbReference type="EMBL" id="OWZ01017.1"/>
    </source>
</evidence>
<protein>
    <recommendedName>
        <fullName evidence="1">ATP-dependent DNA helicase</fullName>
        <ecNumber evidence="1">5.6.2.3</ecNumber>
    </recommendedName>
</protein>
<dbReference type="GO" id="GO:0016787">
    <property type="term" value="F:hydrolase activity"/>
    <property type="evidence" value="ECO:0007669"/>
    <property type="project" value="UniProtKB-KW"/>
</dbReference>
<dbReference type="GO" id="GO:0006310">
    <property type="term" value="P:DNA recombination"/>
    <property type="evidence" value="ECO:0007669"/>
    <property type="project" value="UniProtKB-KW"/>
</dbReference>
<dbReference type="GO" id="GO:0043139">
    <property type="term" value="F:5'-3' DNA helicase activity"/>
    <property type="evidence" value="ECO:0007669"/>
    <property type="project" value="UniProtKB-EC"/>
</dbReference>
<comment type="similarity">
    <text evidence="1">Belongs to the helicase family.</text>
</comment>
<comment type="caution">
    <text evidence="3">The sequence shown here is derived from an EMBL/GenBank/DDBJ whole genome shotgun (WGS) entry which is preliminary data.</text>
</comment>
<keyword evidence="1" id="KW-0227">DNA damage</keyword>
<sequence>MFGWGVKPKKRKPTMNLEQRERIAQLRLLIIDEISTTDVQFLGMIDSELRTRKNEQDKIFGGVAFLLVGD</sequence>
<keyword evidence="1" id="KW-0547">Nucleotide-binding</keyword>
<name>A0A225V8E4_9STRA</name>
<dbReference type="Gene3D" id="3.40.50.300">
    <property type="entry name" value="P-loop containing nucleotide triphosphate hydrolases"/>
    <property type="match status" value="1"/>
</dbReference>
<keyword evidence="1" id="KW-0234">DNA repair</keyword>
<evidence type="ECO:0000256" key="1">
    <source>
        <dbReference type="RuleBase" id="RU363044"/>
    </source>
</evidence>
<organism evidence="3 4">
    <name type="scientific">Phytophthora megakarya</name>
    <dbReference type="NCBI Taxonomy" id="4795"/>
    <lineage>
        <taxon>Eukaryota</taxon>
        <taxon>Sar</taxon>
        <taxon>Stramenopiles</taxon>
        <taxon>Oomycota</taxon>
        <taxon>Peronosporomycetes</taxon>
        <taxon>Peronosporales</taxon>
        <taxon>Peronosporaceae</taxon>
        <taxon>Phytophthora</taxon>
    </lineage>
</organism>
<comment type="cofactor">
    <cofactor evidence="1">
        <name>Mg(2+)</name>
        <dbReference type="ChEBI" id="CHEBI:18420"/>
    </cofactor>
</comment>
<reference evidence="4" key="1">
    <citation type="submission" date="2017-03" db="EMBL/GenBank/DDBJ databases">
        <title>Phytopthora megakarya and P. palmivora, two closely related causual agents of cacao black pod achieved similar genome size and gene model numbers by different mechanisms.</title>
        <authorList>
            <person name="Ali S."/>
            <person name="Shao J."/>
            <person name="Larry D.J."/>
            <person name="Kronmiller B."/>
            <person name="Shen D."/>
            <person name="Strem M.D."/>
            <person name="Melnick R.L."/>
            <person name="Guiltinan M.J."/>
            <person name="Tyler B.M."/>
            <person name="Meinhardt L.W."/>
            <person name="Bailey B.A."/>
        </authorList>
    </citation>
    <scope>NUCLEOTIDE SEQUENCE [LARGE SCALE GENOMIC DNA]</scope>
    <source>
        <strain evidence="4">zdho120</strain>
    </source>
</reference>
<evidence type="ECO:0000259" key="2">
    <source>
        <dbReference type="Pfam" id="PF05970"/>
    </source>
</evidence>
<dbReference type="EC" id="5.6.2.3" evidence="1"/>
<dbReference type="AlphaFoldDB" id="A0A225V8E4"/>
<dbReference type="GO" id="GO:0005524">
    <property type="term" value="F:ATP binding"/>
    <property type="evidence" value="ECO:0007669"/>
    <property type="project" value="UniProtKB-KW"/>
</dbReference>
<dbReference type="InterPro" id="IPR027417">
    <property type="entry name" value="P-loop_NTPase"/>
</dbReference>
<gene>
    <name evidence="3" type="ORF">PHMEG_00027672</name>
</gene>
<keyword evidence="4" id="KW-1185">Reference proteome</keyword>
<comment type="catalytic activity">
    <reaction evidence="1">
        <text>ATP + H2O = ADP + phosphate + H(+)</text>
        <dbReference type="Rhea" id="RHEA:13065"/>
        <dbReference type="ChEBI" id="CHEBI:15377"/>
        <dbReference type="ChEBI" id="CHEBI:15378"/>
        <dbReference type="ChEBI" id="CHEBI:30616"/>
        <dbReference type="ChEBI" id="CHEBI:43474"/>
        <dbReference type="ChEBI" id="CHEBI:456216"/>
        <dbReference type="EC" id="5.6.2.3"/>
    </reaction>
</comment>
<keyword evidence="1" id="KW-0378">Hydrolase</keyword>
<dbReference type="OrthoDB" id="432234at2759"/>
<keyword evidence="1" id="KW-0347">Helicase</keyword>